<dbReference type="STRING" id="1095629.A0A0C9X3W0"/>
<evidence type="ECO:0000313" key="1">
    <source>
        <dbReference type="EMBL" id="KIJ95918.1"/>
    </source>
</evidence>
<dbReference type="HOGENOM" id="CLU_829151_0_0_1"/>
<name>A0A0C9X3W0_9AGAR</name>
<dbReference type="Proteomes" id="UP000054477">
    <property type="component" value="Unassembled WGS sequence"/>
</dbReference>
<keyword evidence="2" id="KW-1185">Reference proteome</keyword>
<sequence length="335" mass="38576">MSQPRFQDAPSKIFAALCQKFPNIPAKSVISIVFHDFAALDLYTLPLQFGNVGDRTTPFSCPAATYEQARASAAVAWSREPNLVFRHLCTYFSILSAYFTGHPDLPLVFFRYLDHLKHLSVMHEWTPVHRYHVEFFNNRVGEMRDGDFSKWAIPEASLLKKYGFDRELFLPEPHQYATNRIFYNGKVWRLEKDPACGQISFILRRIRDPFADELQYVAQIKLTTDRLHMFDLPIGKPGEKFHAVDPDQPGDFSLYKYYNLTRIKEHLSYEGGDLPFLNVVELLDGEQGRQLHRGRCCAERVAEKARHRAQRIAHFKSLIPRAVAFSLPRGVGQGA</sequence>
<gene>
    <name evidence="1" type="ORF">K443DRAFT_11051</name>
</gene>
<organism evidence="1 2">
    <name type="scientific">Laccaria amethystina LaAM-08-1</name>
    <dbReference type="NCBI Taxonomy" id="1095629"/>
    <lineage>
        <taxon>Eukaryota</taxon>
        <taxon>Fungi</taxon>
        <taxon>Dikarya</taxon>
        <taxon>Basidiomycota</taxon>
        <taxon>Agaricomycotina</taxon>
        <taxon>Agaricomycetes</taxon>
        <taxon>Agaricomycetidae</taxon>
        <taxon>Agaricales</taxon>
        <taxon>Agaricineae</taxon>
        <taxon>Hydnangiaceae</taxon>
        <taxon>Laccaria</taxon>
    </lineage>
</organism>
<dbReference type="AlphaFoldDB" id="A0A0C9X3W0"/>
<reference evidence="2" key="2">
    <citation type="submission" date="2015-01" db="EMBL/GenBank/DDBJ databases">
        <title>Evolutionary Origins and Diversification of the Mycorrhizal Mutualists.</title>
        <authorList>
            <consortium name="DOE Joint Genome Institute"/>
            <consortium name="Mycorrhizal Genomics Consortium"/>
            <person name="Kohler A."/>
            <person name="Kuo A."/>
            <person name="Nagy L.G."/>
            <person name="Floudas D."/>
            <person name="Copeland A."/>
            <person name="Barry K.W."/>
            <person name="Cichocki N."/>
            <person name="Veneault-Fourrey C."/>
            <person name="LaButti K."/>
            <person name="Lindquist E.A."/>
            <person name="Lipzen A."/>
            <person name="Lundell T."/>
            <person name="Morin E."/>
            <person name="Murat C."/>
            <person name="Riley R."/>
            <person name="Ohm R."/>
            <person name="Sun H."/>
            <person name="Tunlid A."/>
            <person name="Henrissat B."/>
            <person name="Grigoriev I.V."/>
            <person name="Hibbett D.S."/>
            <person name="Martin F."/>
        </authorList>
    </citation>
    <scope>NUCLEOTIDE SEQUENCE [LARGE SCALE GENOMIC DNA]</scope>
    <source>
        <strain evidence="2">LaAM-08-1</strain>
    </source>
</reference>
<reference evidence="1 2" key="1">
    <citation type="submission" date="2014-04" db="EMBL/GenBank/DDBJ databases">
        <authorList>
            <consortium name="DOE Joint Genome Institute"/>
            <person name="Kuo A."/>
            <person name="Kohler A."/>
            <person name="Nagy L.G."/>
            <person name="Floudas D."/>
            <person name="Copeland A."/>
            <person name="Barry K.W."/>
            <person name="Cichocki N."/>
            <person name="Veneault-Fourrey C."/>
            <person name="LaButti K."/>
            <person name="Lindquist E.A."/>
            <person name="Lipzen A."/>
            <person name="Lundell T."/>
            <person name="Morin E."/>
            <person name="Murat C."/>
            <person name="Sun H."/>
            <person name="Tunlid A."/>
            <person name="Henrissat B."/>
            <person name="Grigoriev I.V."/>
            <person name="Hibbett D.S."/>
            <person name="Martin F."/>
            <person name="Nordberg H.P."/>
            <person name="Cantor M.N."/>
            <person name="Hua S.X."/>
        </authorList>
    </citation>
    <scope>NUCLEOTIDE SEQUENCE [LARGE SCALE GENOMIC DNA]</scope>
    <source>
        <strain evidence="1 2">LaAM-08-1</strain>
    </source>
</reference>
<dbReference type="EMBL" id="KN838739">
    <property type="protein sequence ID" value="KIJ95918.1"/>
    <property type="molecule type" value="Genomic_DNA"/>
</dbReference>
<accession>A0A0C9X3W0</accession>
<proteinExistence type="predicted"/>
<evidence type="ECO:0000313" key="2">
    <source>
        <dbReference type="Proteomes" id="UP000054477"/>
    </source>
</evidence>
<dbReference type="OrthoDB" id="2774821at2759"/>
<protein>
    <submittedName>
        <fullName evidence="1">Uncharacterized protein</fullName>
    </submittedName>
</protein>